<evidence type="ECO:0000313" key="2">
    <source>
        <dbReference type="EMBL" id="ORY85899.1"/>
    </source>
</evidence>
<feature type="compositionally biased region" description="Basic and acidic residues" evidence="1">
    <location>
        <begin position="35"/>
        <end position="51"/>
    </location>
</feature>
<feature type="compositionally biased region" description="Low complexity" evidence="1">
    <location>
        <begin position="271"/>
        <end position="282"/>
    </location>
</feature>
<dbReference type="Proteomes" id="UP000193920">
    <property type="component" value="Unassembled WGS sequence"/>
</dbReference>
<dbReference type="AlphaFoldDB" id="A0A1Y2FPP1"/>
<protein>
    <submittedName>
        <fullName evidence="2">Uncharacterized protein</fullName>
    </submittedName>
</protein>
<keyword evidence="3" id="KW-1185">Reference proteome</keyword>
<reference evidence="2 3" key="1">
    <citation type="submission" date="2016-08" db="EMBL/GenBank/DDBJ databases">
        <title>A Parts List for Fungal Cellulosomes Revealed by Comparative Genomics.</title>
        <authorList>
            <consortium name="DOE Joint Genome Institute"/>
            <person name="Haitjema C.H."/>
            <person name="Gilmore S.P."/>
            <person name="Henske J.K."/>
            <person name="Solomon K.V."/>
            <person name="De Groot R."/>
            <person name="Kuo A."/>
            <person name="Mondo S.J."/>
            <person name="Salamov A.A."/>
            <person name="Labutti K."/>
            <person name="Zhao Z."/>
            <person name="Chiniquy J."/>
            <person name="Barry K."/>
            <person name="Brewer H.M."/>
            <person name="Purvine S.O."/>
            <person name="Wright A.T."/>
            <person name="Boxma B."/>
            <person name="Van Alen T."/>
            <person name="Hackstein J.H."/>
            <person name="Baker S.E."/>
            <person name="Grigoriev I.V."/>
            <person name="O'Malley M.A."/>
        </authorList>
    </citation>
    <scope>NUCLEOTIDE SEQUENCE [LARGE SCALE GENOMIC DNA]</scope>
    <source>
        <strain evidence="2 3">G1</strain>
    </source>
</reference>
<comment type="caution">
    <text evidence="2">The sequence shown here is derived from an EMBL/GenBank/DDBJ whole genome shotgun (WGS) entry which is preliminary data.</text>
</comment>
<organism evidence="2 3">
    <name type="scientific">Neocallimastix californiae</name>
    <dbReference type="NCBI Taxonomy" id="1754190"/>
    <lineage>
        <taxon>Eukaryota</taxon>
        <taxon>Fungi</taxon>
        <taxon>Fungi incertae sedis</taxon>
        <taxon>Chytridiomycota</taxon>
        <taxon>Chytridiomycota incertae sedis</taxon>
        <taxon>Neocallimastigomycetes</taxon>
        <taxon>Neocallimastigales</taxon>
        <taxon>Neocallimastigaceae</taxon>
        <taxon>Neocallimastix</taxon>
    </lineage>
</organism>
<gene>
    <name evidence="2" type="ORF">LY90DRAFT_663378</name>
</gene>
<proteinExistence type="predicted"/>
<feature type="compositionally biased region" description="Low complexity" evidence="1">
    <location>
        <begin position="495"/>
        <end position="505"/>
    </location>
</feature>
<accession>A0A1Y2FPP1</accession>
<feature type="compositionally biased region" description="Polar residues" evidence="1">
    <location>
        <begin position="1"/>
        <end position="34"/>
    </location>
</feature>
<dbReference type="OrthoDB" id="2151463at2759"/>
<evidence type="ECO:0000313" key="3">
    <source>
        <dbReference type="Proteomes" id="UP000193920"/>
    </source>
</evidence>
<feature type="region of interest" description="Disordered" evidence="1">
    <location>
        <begin position="269"/>
        <end position="337"/>
    </location>
</feature>
<feature type="region of interest" description="Disordered" evidence="1">
    <location>
        <begin position="191"/>
        <end position="245"/>
    </location>
</feature>
<name>A0A1Y2FPP1_9FUNG</name>
<feature type="compositionally biased region" description="Low complexity" evidence="1">
    <location>
        <begin position="301"/>
        <end position="337"/>
    </location>
</feature>
<feature type="region of interest" description="Disordered" evidence="1">
    <location>
        <begin position="478"/>
        <end position="535"/>
    </location>
</feature>
<dbReference type="EMBL" id="MCOG01000003">
    <property type="protein sequence ID" value="ORY85899.1"/>
    <property type="molecule type" value="Genomic_DNA"/>
</dbReference>
<feature type="compositionally biased region" description="Polar residues" evidence="1">
    <location>
        <begin position="479"/>
        <end position="494"/>
    </location>
</feature>
<evidence type="ECO:0000256" key="1">
    <source>
        <dbReference type="SAM" id="MobiDB-lite"/>
    </source>
</evidence>
<feature type="compositionally biased region" description="Basic and acidic residues" evidence="1">
    <location>
        <begin position="227"/>
        <end position="245"/>
    </location>
</feature>
<feature type="region of interest" description="Disordered" evidence="1">
    <location>
        <begin position="1"/>
        <end position="90"/>
    </location>
</feature>
<sequence>MTVEIENTNTEQSTLNKVESTENIIEETQLTEKAQITEKIENTETTEKIENTESSETSPKIIEKEKNTEVTTSTIEKNKKYKKSTKRRSNDVKHVSRKLIMAWKLASEHPGAITWKEIAPVIDSVEFLSTHWKNDDRLKDIEPVAVEIVSQVNKIHMELNLRVFGMNRLRIITEEFLNLLKKDRDAFIKDTNEKTKNGEESVETEVPPSPSTVTDNKSEINDTNDTTIEKNEKAKKSETKSTRSKEELLDKLINSLTQLFKLLNEPADVTPLSSAPSSPRPSNTHISQPQKHKSKKRNLFSGFFSSSSDKKQSTNNNSSNNNSTTTLNNQETTTNTNTGLEVYKNNIVSEWQEYTRKFVEPNYLFKVCKCYLAANPSAIPPRASLIGQNWICVANEISMSLWNILKKREDDLASSLIFLTLYKHGSPQIIERAITTIGSQLPEHFYVRLEYALKLKEYDQFSKEEQLMLDSNYKPPEIQIQTPVTPSTPTLGKNSISEISHSGSTSKKDKKNNNSLAVKKEDDDEELSFADMLAM</sequence>